<dbReference type="CDD" id="cd00093">
    <property type="entry name" value="HTH_XRE"/>
    <property type="match status" value="1"/>
</dbReference>
<dbReference type="InterPro" id="IPR001387">
    <property type="entry name" value="Cro/C1-type_HTH"/>
</dbReference>
<reference evidence="3 4" key="1">
    <citation type="submission" date="2018-05" db="EMBL/GenBank/DDBJ databases">
        <title>Lactobacillus salivarius genome sequencing and assembly.</title>
        <authorList>
            <person name="Audisio C."/>
            <person name="Albarracin L."/>
            <person name="Torres M.J."/>
            <person name="Hebert E.M."/>
            <person name="Saavedra L."/>
        </authorList>
    </citation>
    <scope>NUCLEOTIDE SEQUENCE [LARGE SCALE GENOMIC DNA]</scope>
    <source>
        <strain evidence="3 4">A3iob</strain>
    </source>
</reference>
<keyword evidence="1" id="KW-0175">Coiled coil</keyword>
<name>A0A2U2M1M0_9LACO</name>
<feature type="domain" description="HTH cro/C1-type" evidence="2">
    <location>
        <begin position="17"/>
        <end position="71"/>
    </location>
</feature>
<dbReference type="AlphaFoldDB" id="A0A2U2M1M0"/>
<feature type="coiled-coil region" evidence="1">
    <location>
        <begin position="238"/>
        <end position="265"/>
    </location>
</feature>
<dbReference type="Pfam" id="PF01381">
    <property type="entry name" value="HTH_3"/>
    <property type="match status" value="1"/>
</dbReference>
<dbReference type="Gene3D" id="1.10.260.40">
    <property type="entry name" value="lambda repressor-like DNA-binding domains"/>
    <property type="match status" value="1"/>
</dbReference>
<dbReference type="EMBL" id="QFAS01000010">
    <property type="protein sequence ID" value="PWG50772.1"/>
    <property type="molecule type" value="Genomic_DNA"/>
</dbReference>
<comment type="caution">
    <text evidence="3">The sequence shown here is derived from an EMBL/GenBank/DDBJ whole genome shotgun (WGS) entry which is preliminary data.</text>
</comment>
<evidence type="ECO:0000313" key="4">
    <source>
        <dbReference type="Proteomes" id="UP000245607"/>
    </source>
</evidence>
<dbReference type="PROSITE" id="PS50943">
    <property type="entry name" value="HTH_CROC1"/>
    <property type="match status" value="1"/>
</dbReference>
<accession>A0A2U2M1M0</accession>
<dbReference type="InterPro" id="IPR010982">
    <property type="entry name" value="Lambda_DNA-bd_dom_sf"/>
</dbReference>
<gene>
    <name evidence="3" type="ORF">DB362_07960</name>
</gene>
<evidence type="ECO:0000313" key="3">
    <source>
        <dbReference type="EMBL" id="PWG50772.1"/>
    </source>
</evidence>
<proteinExistence type="predicted"/>
<protein>
    <recommendedName>
        <fullName evidence="2">HTH cro/C1-type domain-containing protein</fullName>
    </recommendedName>
</protein>
<sequence length="267" mass="31576">MGVGSMEIDKKGVGLRLAKSRKEKNLTLNDVASFLSVSGKTTVNAWEKGRSYPKKHIKELAKLYGIDENYLKFGSLNEYVKQILFDEFKKDTSNVKTWIFEYFRKFYDYNQVVHGFHLDKNGNYIANQDEDLEWLKDYERECFDKFLKDNLDNIVKEIEKNSIGYNDTKIKQLVIRYITILTLKKKSEFMSITKNITYKLNEIDFNDINIHGLEFNNISDVPNRIAKTVEEKKEIFFKLKLSNMIMDFNNEIRDLEKEYSETNINNK</sequence>
<organism evidence="3 4">
    <name type="scientific">Ligilactobacillus salivarius</name>
    <dbReference type="NCBI Taxonomy" id="1624"/>
    <lineage>
        <taxon>Bacteria</taxon>
        <taxon>Bacillati</taxon>
        <taxon>Bacillota</taxon>
        <taxon>Bacilli</taxon>
        <taxon>Lactobacillales</taxon>
        <taxon>Lactobacillaceae</taxon>
        <taxon>Ligilactobacillus</taxon>
    </lineage>
</organism>
<dbReference type="SUPFAM" id="SSF47413">
    <property type="entry name" value="lambda repressor-like DNA-binding domains"/>
    <property type="match status" value="1"/>
</dbReference>
<evidence type="ECO:0000259" key="2">
    <source>
        <dbReference type="PROSITE" id="PS50943"/>
    </source>
</evidence>
<dbReference type="GO" id="GO:0003677">
    <property type="term" value="F:DNA binding"/>
    <property type="evidence" value="ECO:0007669"/>
    <property type="project" value="InterPro"/>
</dbReference>
<dbReference type="SMART" id="SM00530">
    <property type="entry name" value="HTH_XRE"/>
    <property type="match status" value="1"/>
</dbReference>
<dbReference type="Proteomes" id="UP000245607">
    <property type="component" value="Unassembled WGS sequence"/>
</dbReference>
<evidence type="ECO:0000256" key="1">
    <source>
        <dbReference type="SAM" id="Coils"/>
    </source>
</evidence>